<evidence type="ECO:0000256" key="1">
    <source>
        <dbReference type="PROSITE-ProRule" id="PRU00023"/>
    </source>
</evidence>
<dbReference type="PROSITE" id="PS50088">
    <property type="entry name" value="ANK_REPEAT"/>
    <property type="match status" value="1"/>
</dbReference>
<name>W4GNA4_APHAT</name>
<dbReference type="RefSeq" id="XP_009829033.1">
    <property type="nucleotide sequence ID" value="XM_009830731.1"/>
</dbReference>
<dbReference type="VEuPathDB" id="FungiDB:H257_05762"/>
<dbReference type="InterPro" id="IPR002110">
    <property type="entry name" value="Ankyrin_rpt"/>
</dbReference>
<dbReference type="SUPFAM" id="SSF48403">
    <property type="entry name" value="Ankyrin repeat"/>
    <property type="match status" value="1"/>
</dbReference>
<dbReference type="AlphaFoldDB" id="W4GNA4"/>
<feature type="repeat" description="ANK" evidence="1">
    <location>
        <begin position="38"/>
        <end position="70"/>
    </location>
</feature>
<organism evidence="4">
    <name type="scientific">Aphanomyces astaci</name>
    <name type="common">Crayfish plague agent</name>
    <dbReference type="NCBI Taxonomy" id="112090"/>
    <lineage>
        <taxon>Eukaryota</taxon>
        <taxon>Sar</taxon>
        <taxon>Stramenopiles</taxon>
        <taxon>Oomycota</taxon>
        <taxon>Saprolegniomycetes</taxon>
        <taxon>Saprolegniales</taxon>
        <taxon>Verrucalvaceae</taxon>
        <taxon>Aphanomyces</taxon>
    </lineage>
</organism>
<keyword evidence="2" id="KW-0175">Coiled coil</keyword>
<feature type="coiled-coil region" evidence="2">
    <location>
        <begin position="111"/>
        <end position="138"/>
    </location>
</feature>
<dbReference type="PROSITE" id="PS50297">
    <property type="entry name" value="ANK_REP_REGION"/>
    <property type="match status" value="1"/>
</dbReference>
<protein>
    <submittedName>
        <fullName evidence="4">Uncharacterized protein</fullName>
    </submittedName>
</protein>
<feature type="region of interest" description="Disordered" evidence="3">
    <location>
        <begin position="326"/>
        <end position="368"/>
    </location>
</feature>
<dbReference type="PANTHER" id="PTHR24183">
    <property type="entry name" value="FIBRONECTIN TYPE 3 AND ANKYRIN REPEAT DOMAINS PROTEIN 1"/>
    <property type="match status" value="1"/>
</dbReference>
<dbReference type="PANTHER" id="PTHR24183:SF1">
    <property type="entry name" value="FIBRONECTIN TYPE 3 AND ANKYRIN REPEAT DOMAINS PROTEIN 1"/>
    <property type="match status" value="1"/>
</dbReference>
<dbReference type="Gene3D" id="1.25.40.20">
    <property type="entry name" value="Ankyrin repeat-containing domain"/>
    <property type="match status" value="1"/>
</dbReference>
<dbReference type="SMART" id="SM00248">
    <property type="entry name" value="ANK"/>
    <property type="match status" value="2"/>
</dbReference>
<feature type="coiled-coil region" evidence="2">
    <location>
        <begin position="167"/>
        <end position="222"/>
    </location>
</feature>
<dbReference type="InterPro" id="IPR036770">
    <property type="entry name" value="Ankyrin_rpt-contain_sf"/>
</dbReference>
<keyword evidence="1" id="KW-0040">ANK repeat</keyword>
<dbReference type="STRING" id="112090.W4GNA4"/>
<dbReference type="GO" id="GO:0005634">
    <property type="term" value="C:nucleus"/>
    <property type="evidence" value="ECO:0007669"/>
    <property type="project" value="TreeGrafter"/>
</dbReference>
<proteinExistence type="predicted"/>
<dbReference type="OrthoDB" id="539213at2759"/>
<sequence length="466" mass="52591">MAENTYDALRDAIWNDDLEQLRYHMRTGRIDVNHTDSAGQTLLHLAAFWGRTDIVRVLISLGGNMKTKNATGCTALDLAIHWGHSATAEIIRLRGGTSVWEEKMGLLQMQVEDLTTTVVDVERQNRDHEAMVATLRADLVTLHATWAEAVDQGKAHAAERDTFAAAAADLEAAVDRLHQDVATLKQDLYESQMDGFRLDRAREQAENERDAAVQQRRDAIDRQNAALEGQAQRTRDWQAAERAAVIMETQRNMAFHERDHIQRRATVAAVELELQAERLAYAQAEHRRIEEEAAEFLHAKRQQDLRLKRAARALEEFSAEKKAAAMEAAKTYGQQQTTNRRRQLAASPSREDRHRQRAQTAAALESQQQQHDLASFEAEFVHTIKTFTEARDAKWAKVKALDQQSRFDADRAARRPLVHLKDSSSAHSRTTASCTVHEYGAIVQYAPKDYTSKHLPTSSCVVLGCM</sequence>
<dbReference type="EMBL" id="KI913124">
    <property type="protein sequence ID" value="ETV81175.1"/>
    <property type="molecule type" value="Genomic_DNA"/>
</dbReference>
<reference evidence="4" key="1">
    <citation type="submission" date="2013-12" db="EMBL/GenBank/DDBJ databases">
        <title>The Genome Sequence of Aphanomyces astaci APO3.</title>
        <authorList>
            <consortium name="The Broad Institute Genomics Platform"/>
            <person name="Russ C."/>
            <person name="Tyler B."/>
            <person name="van West P."/>
            <person name="Dieguez-Uribeondo J."/>
            <person name="Young S.K."/>
            <person name="Zeng Q."/>
            <person name="Gargeya S."/>
            <person name="Fitzgerald M."/>
            <person name="Abouelleil A."/>
            <person name="Alvarado L."/>
            <person name="Chapman S.B."/>
            <person name="Gainer-Dewar J."/>
            <person name="Goldberg J."/>
            <person name="Griggs A."/>
            <person name="Gujja S."/>
            <person name="Hansen M."/>
            <person name="Howarth C."/>
            <person name="Imamovic A."/>
            <person name="Ireland A."/>
            <person name="Larimer J."/>
            <person name="McCowan C."/>
            <person name="Murphy C."/>
            <person name="Pearson M."/>
            <person name="Poon T.W."/>
            <person name="Priest M."/>
            <person name="Roberts A."/>
            <person name="Saif S."/>
            <person name="Shea T."/>
            <person name="Sykes S."/>
            <person name="Wortman J."/>
            <person name="Nusbaum C."/>
            <person name="Birren B."/>
        </authorList>
    </citation>
    <scope>NUCLEOTIDE SEQUENCE [LARGE SCALE GENOMIC DNA]</scope>
    <source>
        <strain evidence="4">APO3</strain>
    </source>
</reference>
<evidence type="ECO:0000256" key="2">
    <source>
        <dbReference type="SAM" id="Coils"/>
    </source>
</evidence>
<accession>W4GNA4</accession>
<dbReference type="GeneID" id="20807758"/>
<gene>
    <name evidence="4" type="ORF">H257_05762</name>
</gene>
<evidence type="ECO:0000313" key="4">
    <source>
        <dbReference type="EMBL" id="ETV81175.1"/>
    </source>
</evidence>
<dbReference type="Pfam" id="PF12796">
    <property type="entry name" value="Ank_2"/>
    <property type="match status" value="1"/>
</dbReference>
<evidence type="ECO:0000256" key="3">
    <source>
        <dbReference type="SAM" id="MobiDB-lite"/>
    </source>
</evidence>